<protein>
    <submittedName>
        <fullName evidence="1">Uncharacterized protein</fullName>
    </submittedName>
</protein>
<evidence type="ECO:0000313" key="1">
    <source>
        <dbReference type="EMBL" id="KAF7513883.1"/>
    </source>
</evidence>
<proteinExistence type="predicted"/>
<reference evidence="1" key="1">
    <citation type="submission" date="2020-02" db="EMBL/GenBank/DDBJ databases">
        <authorList>
            <person name="Palmer J.M."/>
        </authorList>
    </citation>
    <scope>NUCLEOTIDE SEQUENCE</scope>
    <source>
        <strain evidence="1">EPUS1.4</strain>
        <tissue evidence="1">Thallus</tissue>
    </source>
</reference>
<dbReference type="EMBL" id="JAACFV010000003">
    <property type="protein sequence ID" value="KAF7513883.1"/>
    <property type="molecule type" value="Genomic_DNA"/>
</dbReference>
<evidence type="ECO:0000313" key="2">
    <source>
        <dbReference type="Proteomes" id="UP000606974"/>
    </source>
</evidence>
<keyword evidence="2" id="KW-1185">Reference proteome</keyword>
<accession>A0A8H7EA42</accession>
<name>A0A8H7EA42_9EURO</name>
<dbReference type="AlphaFoldDB" id="A0A8H7EA42"/>
<sequence>MNSISKSPLYLHIRRSTRSTCSVIKAANAIVDGTPTSIALLHTADARKIADPSQRSALVYVDNRPTRSQSFQINSWLP</sequence>
<comment type="caution">
    <text evidence="1">The sequence shown here is derived from an EMBL/GenBank/DDBJ whole genome shotgun (WGS) entry which is preliminary data.</text>
</comment>
<dbReference type="Proteomes" id="UP000606974">
    <property type="component" value="Unassembled WGS sequence"/>
</dbReference>
<organism evidence="1 2">
    <name type="scientific">Endocarpon pusillum</name>
    <dbReference type="NCBI Taxonomy" id="364733"/>
    <lineage>
        <taxon>Eukaryota</taxon>
        <taxon>Fungi</taxon>
        <taxon>Dikarya</taxon>
        <taxon>Ascomycota</taxon>
        <taxon>Pezizomycotina</taxon>
        <taxon>Eurotiomycetes</taxon>
        <taxon>Chaetothyriomycetidae</taxon>
        <taxon>Verrucariales</taxon>
        <taxon>Verrucariaceae</taxon>
        <taxon>Endocarpon</taxon>
    </lineage>
</organism>
<gene>
    <name evidence="1" type="ORF">GJ744_006497</name>
</gene>